<keyword evidence="2" id="KW-1185">Reference proteome</keyword>
<comment type="caution">
    <text evidence="1">The sequence shown here is derived from an EMBL/GenBank/DDBJ whole genome shotgun (WGS) entry which is preliminary data.</text>
</comment>
<dbReference type="Proteomes" id="UP001369815">
    <property type="component" value="Unassembled WGS sequence"/>
</dbReference>
<sequence length="170" mass="18093">MSAIPVLILAQFEESSDVFTNAIKPDFKVDYVFLSPTAALQDLPFIIKGRVPPRSTSTLDPAGNADFNPPKAIIFTSPIYDEVFLDATRQILAANKAHLPILKPDWDATTAATAVAAAAATTTTTGADDTDAAAPDVEDVKQAAERAVKVLKNLDGEGKLDGKDEGIYLY</sequence>
<gene>
    <name evidence="1" type="ORF">Daesc_003831</name>
</gene>
<reference evidence="1 2" key="1">
    <citation type="journal article" date="2024" name="Front Chem Biol">
        <title>Unveiling the potential of Daldinia eschscholtzii MFLUCC 19-0629 through bioactivity and bioinformatics studies for enhanced sustainable agriculture production.</title>
        <authorList>
            <person name="Brooks S."/>
            <person name="Weaver J.A."/>
            <person name="Klomchit A."/>
            <person name="Alharthi S.A."/>
            <person name="Onlamun T."/>
            <person name="Nurani R."/>
            <person name="Vong T.K."/>
            <person name="Alberti F."/>
            <person name="Greco C."/>
        </authorList>
    </citation>
    <scope>NUCLEOTIDE SEQUENCE [LARGE SCALE GENOMIC DNA]</scope>
    <source>
        <strain evidence="1">MFLUCC 19-0629</strain>
    </source>
</reference>
<accession>A0AAX6MML5</accession>
<evidence type="ECO:0000313" key="2">
    <source>
        <dbReference type="Proteomes" id="UP001369815"/>
    </source>
</evidence>
<protein>
    <submittedName>
        <fullName evidence="1">Uncharacterized protein</fullName>
    </submittedName>
</protein>
<evidence type="ECO:0000313" key="1">
    <source>
        <dbReference type="EMBL" id="KAK6953869.1"/>
    </source>
</evidence>
<dbReference type="EMBL" id="JBANMG010000004">
    <property type="protein sequence ID" value="KAK6953869.1"/>
    <property type="molecule type" value="Genomic_DNA"/>
</dbReference>
<dbReference type="AlphaFoldDB" id="A0AAX6MML5"/>
<name>A0AAX6MML5_9PEZI</name>
<proteinExistence type="predicted"/>
<organism evidence="1 2">
    <name type="scientific">Daldinia eschscholtzii</name>
    <dbReference type="NCBI Taxonomy" id="292717"/>
    <lineage>
        <taxon>Eukaryota</taxon>
        <taxon>Fungi</taxon>
        <taxon>Dikarya</taxon>
        <taxon>Ascomycota</taxon>
        <taxon>Pezizomycotina</taxon>
        <taxon>Sordariomycetes</taxon>
        <taxon>Xylariomycetidae</taxon>
        <taxon>Xylariales</taxon>
        <taxon>Hypoxylaceae</taxon>
        <taxon>Daldinia</taxon>
    </lineage>
</organism>